<feature type="transmembrane region" description="Helical" evidence="2">
    <location>
        <begin position="80"/>
        <end position="102"/>
    </location>
</feature>
<dbReference type="GO" id="GO:0098703">
    <property type="term" value="P:calcium ion import across plasma membrane"/>
    <property type="evidence" value="ECO:0007669"/>
    <property type="project" value="TreeGrafter"/>
</dbReference>
<dbReference type="GO" id="GO:0098794">
    <property type="term" value="C:postsynapse"/>
    <property type="evidence" value="ECO:0007669"/>
    <property type="project" value="TreeGrafter"/>
</dbReference>
<dbReference type="PANTHER" id="PTHR11878">
    <property type="entry name" value="SODIUM/CALCIUM EXCHANGER"/>
    <property type="match status" value="1"/>
</dbReference>
<keyword evidence="1" id="KW-0813">Transport</keyword>
<organism evidence="3 4">
    <name type="scientific">Meganyctiphanes norvegica</name>
    <name type="common">Northern krill</name>
    <name type="synonym">Thysanopoda norvegica</name>
    <dbReference type="NCBI Taxonomy" id="48144"/>
    <lineage>
        <taxon>Eukaryota</taxon>
        <taxon>Metazoa</taxon>
        <taxon>Ecdysozoa</taxon>
        <taxon>Arthropoda</taxon>
        <taxon>Crustacea</taxon>
        <taxon>Multicrustacea</taxon>
        <taxon>Malacostraca</taxon>
        <taxon>Eumalacostraca</taxon>
        <taxon>Eucarida</taxon>
        <taxon>Euphausiacea</taxon>
        <taxon>Euphausiidae</taxon>
        <taxon>Meganyctiphanes</taxon>
    </lineage>
</organism>
<dbReference type="GO" id="GO:0042383">
    <property type="term" value="C:sarcolemma"/>
    <property type="evidence" value="ECO:0007669"/>
    <property type="project" value="TreeGrafter"/>
</dbReference>
<protein>
    <submittedName>
        <fullName evidence="3">Uncharacterized protein</fullName>
    </submittedName>
</protein>
<dbReference type="InterPro" id="IPR051171">
    <property type="entry name" value="CaCA"/>
</dbReference>
<keyword evidence="2" id="KW-1133">Transmembrane helix</keyword>
<evidence type="ECO:0000313" key="3">
    <source>
        <dbReference type="EMBL" id="CAL4111422.1"/>
    </source>
</evidence>
<accession>A0AAV2R1P1</accession>
<evidence type="ECO:0000313" key="4">
    <source>
        <dbReference type="Proteomes" id="UP001497623"/>
    </source>
</evidence>
<dbReference type="Proteomes" id="UP001497623">
    <property type="component" value="Unassembled WGS sequence"/>
</dbReference>
<evidence type="ECO:0000256" key="2">
    <source>
        <dbReference type="SAM" id="Phobius"/>
    </source>
</evidence>
<comment type="caution">
    <text evidence="3">The sequence shown here is derived from an EMBL/GenBank/DDBJ whole genome shotgun (WGS) entry which is preliminary data.</text>
</comment>
<proteinExistence type="predicted"/>
<dbReference type="GO" id="GO:0005432">
    <property type="term" value="F:calcium:sodium antiporter activity"/>
    <property type="evidence" value="ECO:0007669"/>
    <property type="project" value="TreeGrafter"/>
</dbReference>
<dbReference type="EMBL" id="CAXKWB010014681">
    <property type="protein sequence ID" value="CAL4111422.1"/>
    <property type="molecule type" value="Genomic_DNA"/>
</dbReference>
<feature type="transmembrane region" description="Helical" evidence="2">
    <location>
        <begin position="7"/>
        <end position="27"/>
    </location>
</feature>
<reference evidence="3 4" key="1">
    <citation type="submission" date="2024-05" db="EMBL/GenBank/DDBJ databases">
        <authorList>
            <person name="Wallberg A."/>
        </authorList>
    </citation>
    <scope>NUCLEOTIDE SEQUENCE [LARGE SCALE GENOMIC DNA]</scope>
</reference>
<keyword evidence="2" id="KW-0812">Transmembrane</keyword>
<keyword evidence="2" id="KW-0472">Membrane</keyword>
<keyword evidence="4" id="KW-1185">Reference proteome</keyword>
<dbReference type="PANTHER" id="PTHR11878:SF65">
    <property type="entry name" value="NA_CA-EXCHANGE PROTEIN, ISOFORM G"/>
    <property type="match status" value="1"/>
</dbReference>
<feature type="transmembrane region" description="Helical" evidence="2">
    <location>
        <begin position="39"/>
        <end position="59"/>
    </location>
</feature>
<evidence type="ECO:0000256" key="1">
    <source>
        <dbReference type="ARBA" id="ARBA00023065"/>
    </source>
</evidence>
<gene>
    <name evidence="3" type="ORF">MNOR_LOCUS19637</name>
</gene>
<sequence length="128" mass="14548">MAICSNAINVFLGIGIAWTIAAAYHGMQGYYFIVMPGNFVFAITLFCVEALLAITIMMIRRHPKIGGELGGPKIPKIITSFFLAFLWFFFVFMCTLEAYHLIPYFDFYDIFLPVTKLINIFQLPTISL</sequence>
<name>A0AAV2R1P1_MEGNR</name>
<keyword evidence="1" id="KW-0406">Ion transport</keyword>
<dbReference type="GO" id="GO:0030424">
    <property type="term" value="C:axon"/>
    <property type="evidence" value="ECO:0007669"/>
    <property type="project" value="TreeGrafter"/>
</dbReference>
<dbReference type="AlphaFoldDB" id="A0AAV2R1P1"/>